<protein>
    <submittedName>
        <fullName evidence="1">Uncharacterized protein</fullName>
    </submittedName>
</protein>
<proteinExistence type="predicted"/>
<dbReference type="AlphaFoldDB" id="A0A6J4K7E4"/>
<reference evidence="1" key="1">
    <citation type="submission" date="2020-02" db="EMBL/GenBank/DDBJ databases">
        <authorList>
            <person name="Meier V. D."/>
        </authorList>
    </citation>
    <scope>NUCLEOTIDE SEQUENCE</scope>
    <source>
        <strain evidence="1">AVDCRST_MAG77</strain>
    </source>
</reference>
<dbReference type="EMBL" id="CADCTC010000281">
    <property type="protein sequence ID" value="CAA9298168.1"/>
    <property type="molecule type" value="Genomic_DNA"/>
</dbReference>
<organism evidence="1">
    <name type="scientific">uncultured Chloroflexota bacterium</name>
    <dbReference type="NCBI Taxonomy" id="166587"/>
    <lineage>
        <taxon>Bacteria</taxon>
        <taxon>Bacillati</taxon>
        <taxon>Chloroflexota</taxon>
        <taxon>environmental samples</taxon>
    </lineage>
</organism>
<accession>A0A6J4K7E4</accession>
<evidence type="ECO:0000313" key="1">
    <source>
        <dbReference type="EMBL" id="CAA9298168.1"/>
    </source>
</evidence>
<name>A0A6J4K7E4_9CHLR</name>
<sequence>MPRKTPITVTLVIDPAEMSRRGRIGAYVRHSRHDAGETAARARAGLQRRFEREVDPIGVLPAVELACRVEEAKRAYFSRISRSRRSKSSGRAPPS</sequence>
<gene>
    <name evidence="1" type="ORF">AVDCRST_MAG77-5352</name>
</gene>